<dbReference type="InterPro" id="IPR019787">
    <property type="entry name" value="Znf_PHD-finger"/>
</dbReference>
<evidence type="ECO:0000256" key="2">
    <source>
        <dbReference type="ARBA" id="ARBA00010210"/>
    </source>
</evidence>
<dbReference type="PROSITE" id="PS50016">
    <property type="entry name" value="ZF_PHD_2"/>
    <property type="match status" value="1"/>
</dbReference>
<evidence type="ECO:0000256" key="9">
    <source>
        <dbReference type="PROSITE-ProRule" id="PRU00146"/>
    </source>
</evidence>
<feature type="binding site" evidence="8">
    <location>
        <position position="491"/>
    </location>
    <ligand>
        <name>Zn(2+)</name>
        <dbReference type="ChEBI" id="CHEBI:29105"/>
        <label>2</label>
    </ligand>
</feature>
<proteinExistence type="inferred from homology"/>
<evidence type="ECO:0000256" key="8">
    <source>
        <dbReference type="PIRSR" id="PIRSR628651-51"/>
    </source>
</evidence>
<comment type="caution">
    <text evidence="12">The sequence shown here is derived from an EMBL/GenBank/DDBJ whole genome shotgun (WGS) entry which is preliminary data.</text>
</comment>
<dbReference type="Gene3D" id="1.10.510.10">
    <property type="entry name" value="Transferase(Phosphotransferase) domain 1"/>
    <property type="match status" value="1"/>
</dbReference>
<dbReference type="GO" id="GO:0000785">
    <property type="term" value="C:chromatin"/>
    <property type="evidence" value="ECO:0007669"/>
    <property type="project" value="UniProtKB-ARBA"/>
</dbReference>
<dbReference type="GO" id="GO:0008270">
    <property type="term" value="F:zinc ion binding"/>
    <property type="evidence" value="ECO:0007669"/>
    <property type="project" value="UniProtKB-KW"/>
</dbReference>
<feature type="site" description="Histone H3K4me3 binding" evidence="7">
    <location>
        <position position="500"/>
    </location>
</feature>
<feature type="binding site" evidence="8">
    <location>
        <position position="505"/>
    </location>
    <ligand>
        <name>Zn(2+)</name>
        <dbReference type="ChEBI" id="CHEBI:29105"/>
        <label>1</label>
    </ligand>
</feature>
<reference evidence="12 13" key="1">
    <citation type="submission" date="2015-03" db="EMBL/GenBank/DDBJ databases">
        <title>RNA-seq based gene annotation and comparative genomics of four Zymoseptoria species reveal species-specific pathogenicity related genes and transposable element activity.</title>
        <authorList>
            <person name="Grandaubert J."/>
            <person name="Bhattacharyya A."/>
            <person name="Stukenbrock E.H."/>
        </authorList>
    </citation>
    <scope>NUCLEOTIDE SEQUENCE [LARGE SCALE GENOMIC DNA]</scope>
    <source>
        <strain evidence="12 13">Zb18110</strain>
    </source>
</reference>
<keyword evidence="3 8" id="KW-0479">Metal-binding</keyword>
<dbReference type="InterPro" id="IPR059153">
    <property type="entry name" value="NSD_PHD-1st"/>
</dbReference>
<evidence type="ECO:0000259" key="11">
    <source>
        <dbReference type="PROSITE" id="PS50016"/>
    </source>
</evidence>
<dbReference type="SMART" id="SM00249">
    <property type="entry name" value="PHD"/>
    <property type="match status" value="1"/>
</dbReference>
<feature type="binding site" evidence="8">
    <location>
        <position position="480"/>
    </location>
    <ligand>
        <name>Zn(2+)</name>
        <dbReference type="ChEBI" id="CHEBI:29105"/>
        <label>1</label>
    </ligand>
</feature>
<dbReference type="AlphaFoldDB" id="A0A0F4GHU9"/>
<keyword evidence="4 9" id="KW-0863">Zinc-finger</keyword>
<evidence type="ECO:0000256" key="7">
    <source>
        <dbReference type="PIRSR" id="PIRSR628651-50"/>
    </source>
</evidence>
<feature type="site" description="Histone H3K4me3 binding" evidence="7">
    <location>
        <position position="477"/>
    </location>
</feature>
<dbReference type="Proteomes" id="UP000033647">
    <property type="component" value="Unassembled WGS sequence"/>
</dbReference>
<name>A0A0F4GHU9_9PEZI</name>
<comment type="subcellular location">
    <subcellularLocation>
        <location evidence="1">Nucleus</location>
    </subcellularLocation>
</comment>
<keyword evidence="13" id="KW-1185">Reference proteome</keyword>
<feature type="compositionally biased region" description="Basic and acidic residues" evidence="10">
    <location>
        <begin position="463"/>
        <end position="472"/>
    </location>
</feature>
<feature type="domain" description="PHD-type" evidence="11">
    <location>
        <begin position="475"/>
        <end position="523"/>
    </location>
</feature>
<dbReference type="EMBL" id="LAFY01000586">
    <property type="protein sequence ID" value="KJX96946.1"/>
    <property type="molecule type" value="Genomic_DNA"/>
</dbReference>
<feature type="compositionally biased region" description="Basic and acidic residues" evidence="10">
    <location>
        <begin position="440"/>
        <end position="452"/>
    </location>
</feature>
<dbReference type="InterPro" id="IPR001965">
    <property type="entry name" value="Znf_PHD"/>
</dbReference>
<dbReference type="SUPFAM" id="SSF56112">
    <property type="entry name" value="Protein kinase-like (PK-like)"/>
    <property type="match status" value="1"/>
</dbReference>
<feature type="region of interest" description="Disordered" evidence="10">
    <location>
        <begin position="61"/>
        <end position="117"/>
    </location>
</feature>
<dbReference type="InterPro" id="IPR028651">
    <property type="entry name" value="ING_fam"/>
</dbReference>
<keyword evidence="5 8" id="KW-0862">Zinc</keyword>
<evidence type="ECO:0000256" key="10">
    <source>
        <dbReference type="SAM" id="MobiDB-lite"/>
    </source>
</evidence>
<dbReference type="CDD" id="cd15505">
    <property type="entry name" value="PHD_ING"/>
    <property type="match status" value="1"/>
</dbReference>
<evidence type="ECO:0000256" key="4">
    <source>
        <dbReference type="ARBA" id="ARBA00022771"/>
    </source>
</evidence>
<feature type="compositionally biased region" description="Acidic residues" evidence="10">
    <location>
        <begin position="67"/>
        <end position="88"/>
    </location>
</feature>
<gene>
    <name evidence="12" type="ORF">TI39_contig594g00018</name>
</gene>
<dbReference type="InterPro" id="IPR013083">
    <property type="entry name" value="Znf_RING/FYVE/PHD"/>
</dbReference>
<evidence type="ECO:0000313" key="13">
    <source>
        <dbReference type="Proteomes" id="UP000033647"/>
    </source>
</evidence>
<evidence type="ECO:0000256" key="6">
    <source>
        <dbReference type="ARBA" id="ARBA00023242"/>
    </source>
</evidence>
<feature type="site" description="Histone H3K4me3 binding" evidence="7">
    <location>
        <position position="492"/>
    </location>
</feature>
<evidence type="ECO:0000313" key="12">
    <source>
        <dbReference type="EMBL" id="KJX96946.1"/>
    </source>
</evidence>
<feature type="binding site" evidence="8">
    <location>
        <position position="519"/>
    </location>
    <ligand>
        <name>Zn(2+)</name>
        <dbReference type="ChEBI" id="CHEBI:29105"/>
        <label>2</label>
    </ligand>
</feature>
<dbReference type="InterPro" id="IPR011009">
    <property type="entry name" value="Kinase-like_dom_sf"/>
</dbReference>
<dbReference type="InterPro" id="IPR011011">
    <property type="entry name" value="Znf_FYVE_PHD"/>
</dbReference>
<feature type="compositionally biased region" description="Acidic residues" evidence="10">
    <location>
        <begin position="412"/>
        <end position="428"/>
    </location>
</feature>
<dbReference type="PANTHER" id="PTHR10333">
    <property type="entry name" value="INHIBITOR OF GROWTH PROTEIN"/>
    <property type="match status" value="1"/>
</dbReference>
<accession>A0A0F4GHU9</accession>
<protein>
    <recommendedName>
        <fullName evidence="11">PHD-type domain-containing protein</fullName>
    </recommendedName>
</protein>
<organism evidence="12 13">
    <name type="scientific">Zymoseptoria brevis</name>
    <dbReference type="NCBI Taxonomy" id="1047168"/>
    <lineage>
        <taxon>Eukaryota</taxon>
        <taxon>Fungi</taxon>
        <taxon>Dikarya</taxon>
        <taxon>Ascomycota</taxon>
        <taxon>Pezizomycotina</taxon>
        <taxon>Dothideomycetes</taxon>
        <taxon>Dothideomycetidae</taxon>
        <taxon>Mycosphaerellales</taxon>
        <taxon>Mycosphaerellaceae</taxon>
        <taxon>Zymoseptoria</taxon>
    </lineage>
</organism>
<dbReference type="Pfam" id="PF23011">
    <property type="entry name" value="PHD-1st_NSD"/>
    <property type="match status" value="1"/>
</dbReference>
<sequence length="523" mass="59322">MIKLPEYEVLNFCFDNDNGCSLTVIANDERFHVTVDPKQLQDRSKEGKVIQRRYRRLLKRAKAANQDGEEQEEQEETTQSGNEDDSDQDSEKQDSAVDVSSPETEQKPEDEDSSLKHTNALHRWILTPLSEHIPSKPSGSKPSVQDWYHNAIHYYCLSTSSGKLQAQNNQSPPKSLTDRMNEILIPSISLPKKTLNLRVPQFSASDLTVFSCASDPAPYHPILVSHNDNNETFFLKPVDPTQPGPTIREIDIMNTIAKKDLHSRDDFRCPQLKGLVYFSSSPSDSSTTEHEHIAAILLSPIADPTPLTHLLDPSSPEHKRKQWAKDAERMVEILHENGIVWGDAKGDNFMVDKDDKVWIIDFGGSYTEGWVDEKIKETEEGDWQGTGKVLTALDDPVGGTMSEEEEKRLDEQKEEDEVEEAEELEGEEQAPTKSAARKRSRDEAAESEHVEEAAPPAKQQKRPQQEKGTKDTRDVKYCFCESTSSGRMLACDGQDCKREWFHFECLGIEEAPEDKEWFCEECR</sequence>
<feature type="binding site" evidence="8">
    <location>
        <position position="502"/>
    </location>
    <ligand>
        <name>Zn(2+)</name>
        <dbReference type="ChEBI" id="CHEBI:29105"/>
        <label>1</label>
    </ligand>
</feature>
<comment type="similarity">
    <text evidence="2">Belongs to the ING family.</text>
</comment>
<keyword evidence="6" id="KW-0539">Nucleus</keyword>
<dbReference type="PROSITE" id="PS01359">
    <property type="entry name" value="ZF_PHD_1"/>
    <property type="match status" value="1"/>
</dbReference>
<dbReference type="OrthoDB" id="4062651at2759"/>
<feature type="binding site" evidence="8">
    <location>
        <position position="478"/>
    </location>
    <ligand>
        <name>Zn(2+)</name>
        <dbReference type="ChEBI" id="CHEBI:29105"/>
        <label>1</label>
    </ligand>
</feature>
<dbReference type="SUPFAM" id="SSF57903">
    <property type="entry name" value="FYVE/PHD zinc finger"/>
    <property type="match status" value="1"/>
</dbReference>
<feature type="binding site" evidence="8">
    <location>
        <position position="496"/>
    </location>
    <ligand>
        <name>Zn(2+)</name>
        <dbReference type="ChEBI" id="CHEBI:29105"/>
        <label>2</label>
    </ligand>
</feature>
<feature type="site" description="Histone H3K4me3 binding" evidence="7">
    <location>
        <position position="488"/>
    </location>
</feature>
<dbReference type="InterPro" id="IPR019786">
    <property type="entry name" value="Zinc_finger_PHD-type_CS"/>
</dbReference>
<feature type="region of interest" description="Disordered" evidence="10">
    <location>
        <begin position="378"/>
        <end position="472"/>
    </location>
</feature>
<dbReference type="STRING" id="1047168.A0A0F4GHU9"/>
<evidence type="ECO:0000256" key="1">
    <source>
        <dbReference type="ARBA" id="ARBA00004123"/>
    </source>
</evidence>
<evidence type="ECO:0000256" key="3">
    <source>
        <dbReference type="ARBA" id="ARBA00022723"/>
    </source>
</evidence>
<feature type="binding site" evidence="8">
    <location>
        <position position="522"/>
    </location>
    <ligand>
        <name>Zn(2+)</name>
        <dbReference type="ChEBI" id="CHEBI:29105"/>
        <label>2</label>
    </ligand>
</feature>
<dbReference type="GO" id="GO:0005634">
    <property type="term" value="C:nucleus"/>
    <property type="evidence" value="ECO:0007669"/>
    <property type="project" value="UniProtKB-SubCell"/>
</dbReference>
<dbReference type="Gene3D" id="3.30.40.10">
    <property type="entry name" value="Zinc/RING finger domain, C3HC4 (zinc finger)"/>
    <property type="match status" value="1"/>
</dbReference>
<evidence type="ECO:0000256" key="5">
    <source>
        <dbReference type="ARBA" id="ARBA00022833"/>
    </source>
</evidence>